<evidence type="ECO:0000313" key="2">
    <source>
        <dbReference type="EMBL" id="GAJ24959.1"/>
    </source>
</evidence>
<reference evidence="3" key="1">
    <citation type="journal article" date="2014" name="Front. Microbiol.">
        <title>High frequency of phylogenetically diverse reductive dehalogenase-homologous genes in deep subseafloor sedimentary metagenomes.</title>
        <authorList>
            <person name="Kawai M."/>
            <person name="Futagami T."/>
            <person name="Toyoda A."/>
            <person name="Takaki Y."/>
            <person name="Nishi S."/>
            <person name="Hori S."/>
            <person name="Arai W."/>
            <person name="Tsubouchi T."/>
            <person name="Morono Y."/>
            <person name="Uchiyama I."/>
            <person name="Ito T."/>
            <person name="Fujiyama A."/>
            <person name="Inagaki F."/>
            <person name="Takami H."/>
        </authorList>
    </citation>
    <scope>NUCLEOTIDE SEQUENCE</scope>
    <source>
        <strain evidence="3">Expedition CK06-06</strain>
    </source>
</reference>
<evidence type="ECO:0000313" key="3">
    <source>
        <dbReference type="EMBL" id="GAJ25128.1"/>
    </source>
</evidence>
<evidence type="ECO:0000256" key="1">
    <source>
        <dbReference type="SAM" id="MobiDB-lite"/>
    </source>
</evidence>
<feature type="region of interest" description="Disordered" evidence="1">
    <location>
        <begin position="29"/>
        <end position="52"/>
    </location>
</feature>
<dbReference type="AlphaFoldDB" id="X1V5P5"/>
<protein>
    <submittedName>
        <fullName evidence="3">Uncharacterized protein</fullName>
    </submittedName>
</protein>
<name>X1V5P5_9ZZZZ</name>
<feature type="compositionally biased region" description="Polar residues" evidence="1">
    <location>
        <begin position="30"/>
        <end position="45"/>
    </location>
</feature>
<proteinExistence type="predicted"/>
<organism evidence="3">
    <name type="scientific">marine sediment metagenome</name>
    <dbReference type="NCBI Taxonomy" id="412755"/>
    <lineage>
        <taxon>unclassified sequences</taxon>
        <taxon>metagenomes</taxon>
        <taxon>ecological metagenomes</taxon>
    </lineage>
</organism>
<feature type="non-terminal residue" evidence="3">
    <location>
        <position position="52"/>
    </location>
</feature>
<comment type="caution">
    <text evidence="3">The sequence shown here is derived from an EMBL/GenBank/DDBJ whole genome shotgun (WGS) entry which is preliminary data.</text>
</comment>
<dbReference type="EMBL" id="BARW01036335">
    <property type="protein sequence ID" value="GAJ25128.1"/>
    <property type="molecule type" value="Genomic_DNA"/>
</dbReference>
<gene>
    <name evidence="2" type="ORF">S12H4_56294</name>
    <name evidence="3" type="ORF">S12H4_56426</name>
</gene>
<dbReference type="EMBL" id="BARW01036228">
    <property type="protein sequence ID" value="GAJ24959.1"/>
    <property type="molecule type" value="Genomic_DNA"/>
</dbReference>
<accession>X1V5P5</accession>
<sequence>MKGGSRQDTGKLSLLAESCQADTGLPAATWENSLPTAPSIIPNSDQDFHPWP</sequence>